<organism evidence="13 14">
    <name type="scientific">Tropilaelaps mercedesae</name>
    <dbReference type="NCBI Taxonomy" id="418985"/>
    <lineage>
        <taxon>Eukaryota</taxon>
        <taxon>Metazoa</taxon>
        <taxon>Ecdysozoa</taxon>
        <taxon>Arthropoda</taxon>
        <taxon>Chelicerata</taxon>
        <taxon>Arachnida</taxon>
        <taxon>Acari</taxon>
        <taxon>Parasitiformes</taxon>
        <taxon>Mesostigmata</taxon>
        <taxon>Gamasina</taxon>
        <taxon>Dermanyssoidea</taxon>
        <taxon>Laelapidae</taxon>
        <taxon>Tropilaelaps</taxon>
    </lineage>
</organism>
<dbReference type="Proteomes" id="UP000192247">
    <property type="component" value="Unassembled WGS sequence"/>
</dbReference>
<feature type="compositionally biased region" description="Polar residues" evidence="10">
    <location>
        <begin position="587"/>
        <end position="599"/>
    </location>
</feature>
<feature type="compositionally biased region" description="Low complexity" evidence="10">
    <location>
        <begin position="385"/>
        <end position="398"/>
    </location>
</feature>
<dbReference type="EMBL" id="MNPL01017653">
    <property type="protein sequence ID" value="OQR70411.1"/>
    <property type="molecule type" value="Genomic_DNA"/>
</dbReference>
<evidence type="ECO:0000256" key="1">
    <source>
        <dbReference type="ARBA" id="ARBA00004141"/>
    </source>
</evidence>
<dbReference type="PANTHER" id="PTHR45695">
    <property type="entry name" value="LEUCOKININ RECEPTOR-RELATED"/>
    <property type="match status" value="1"/>
</dbReference>
<feature type="region of interest" description="Disordered" evidence="10">
    <location>
        <begin position="373"/>
        <end position="398"/>
    </location>
</feature>
<feature type="transmembrane region" description="Helical" evidence="11">
    <location>
        <begin position="193"/>
        <end position="218"/>
    </location>
</feature>
<evidence type="ECO:0000259" key="12">
    <source>
        <dbReference type="PROSITE" id="PS50262"/>
    </source>
</evidence>
<keyword evidence="4 11" id="KW-1133">Transmembrane helix</keyword>
<evidence type="ECO:0000313" key="13">
    <source>
        <dbReference type="EMBL" id="OQR70411.1"/>
    </source>
</evidence>
<reference evidence="13 14" key="1">
    <citation type="journal article" date="2017" name="Gigascience">
        <title>Draft genome of the honey bee ectoparasitic mite, Tropilaelaps mercedesae, is shaped by the parasitic life history.</title>
        <authorList>
            <person name="Dong X."/>
            <person name="Armstrong S.D."/>
            <person name="Xia D."/>
            <person name="Makepeace B.L."/>
            <person name="Darby A.C."/>
            <person name="Kadowaki T."/>
        </authorList>
    </citation>
    <scope>NUCLEOTIDE SEQUENCE [LARGE SCALE GENOMIC DNA]</scope>
    <source>
        <strain evidence="13">Wuxi-XJTLU</strain>
    </source>
</reference>
<keyword evidence="5 9" id="KW-0297">G-protein coupled receptor</keyword>
<dbReference type="PRINTS" id="PR00237">
    <property type="entry name" value="GPCRRHODOPSN"/>
</dbReference>
<evidence type="ECO:0000256" key="2">
    <source>
        <dbReference type="ARBA" id="ARBA00010663"/>
    </source>
</evidence>
<evidence type="ECO:0000256" key="6">
    <source>
        <dbReference type="ARBA" id="ARBA00023136"/>
    </source>
</evidence>
<evidence type="ECO:0000256" key="10">
    <source>
        <dbReference type="SAM" id="MobiDB-lite"/>
    </source>
</evidence>
<feature type="transmembrane region" description="Helical" evidence="11">
    <location>
        <begin position="249"/>
        <end position="275"/>
    </location>
</feature>
<keyword evidence="8 9" id="KW-0807">Transducer</keyword>
<feature type="transmembrane region" description="Helical" evidence="11">
    <location>
        <begin position="154"/>
        <end position="172"/>
    </location>
</feature>
<feature type="transmembrane region" description="Helical" evidence="11">
    <location>
        <begin position="114"/>
        <end position="134"/>
    </location>
</feature>
<keyword evidence="14" id="KW-1185">Reference proteome</keyword>
<feature type="domain" description="G-protein coupled receptors family 1 profile" evidence="12">
    <location>
        <begin position="93"/>
        <end position="508"/>
    </location>
</feature>
<keyword evidence="3 9" id="KW-0812">Transmembrane</keyword>
<gene>
    <name evidence="13" type="ORF">BIW11_04160</name>
</gene>
<evidence type="ECO:0000256" key="11">
    <source>
        <dbReference type="SAM" id="Phobius"/>
    </source>
</evidence>
<dbReference type="GO" id="GO:0004930">
    <property type="term" value="F:G protein-coupled receptor activity"/>
    <property type="evidence" value="ECO:0007669"/>
    <property type="project" value="UniProtKB-KW"/>
</dbReference>
<feature type="region of interest" description="Disordered" evidence="10">
    <location>
        <begin position="566"/>
        <end position="599"/>
    </location>
</feature>
<proteinExistence type="inferred from homology"/>
<evidence type="ECO:0000256" key="3">
    <source>
        <dbReference type="ARBA" id="ARBA00022692"/>
    </source>
</evidence>
<dbReference type="Gene3D" id="1.20.1070.10">
    <property type="entry name" value="Rhodopsin 7-helix transmembrane proteins"/>
    <property type="match status" value="2"/>
</dbReference>
<protein>
    <submittedName>
        <fullName evidence="13">Allatostatin-A receptor-like</fullName>
    </submittedName>
</protein>
<dbReference type="STRING" id="418985.A0A1V9XAI6"/>
<keyword evidence="7 9" id="KW-0675">Receptor</keyword>
<dbReference type="PROSITE" id="PS50262">
    <property type="entry name" value="G_PROTEIN_RECEP_F1_2"/>
    <property type="match status" value="1"/>
</dbReference>
<evidence type="ECO:0000256" key="4">
    <source>
        <dbReference type="ARBA" id="ARBA00022989"/>
    </source>
</evidence>
<feature type="transmembrane region" description="Helical" evidence="11">
    <location>
        <begin position="486"/>
        <end position="511"/>
    </location>
</feature>
<sequence>MDEPGLLCHSQLSNCSAVDVLVPDDFSRIASGEINSSTGSGTFGKAGTGPEGTTSQGTVGFAGETDSNVLFSPETSLCLLVAYTFVFCCCFFGNLLVILVVCLNRRMRTTTNFFLVNLAIADLCVGTFCVYQNISLYLMEKWIFGNFLCKMYHFVHGMSYTASILILTVISVERYLAICHPMWSKRVITLNRLRIVVCLVWLIAAAYSSPKLIIYGVIRYDIEDQPGELCVMRRERKSSYHRVHKIYDLINFIVCFVVPLAIISVLYTFICLRLWKSQDMLRTKPPQDEVAPAGPTLLATASTVGGTQVTLTITNDCQTRQAMLQDQGPEPYLSSGHTAEGSRSMSTPLVQLLKPFRAAPPPLSTEHPLAQQEVQANGRSQVIQPSTSPPRSSSPASSRLRFRFCPSSLSLHRQFSRASSSTVSRRFSHGSSRRSTAAITVLRARRNVIRLLVVVLLCFAACNLPFHARKLYQNWGSSYDGTRLPYVVMTMVTHLILYLNSGINPFIYALFSRNFRQCMQDVLLCSTRLRKGPATATQLVVYSTNEPPHNQKRQSLLQAERYQADRLRRNSSVSPGSSRRPSSSEPNQTLKTVNESQEV</sequence>
<comment type="similarity">
    <text evidence="2 9">Belongs to the G-protein coupled receptor 1 family.</text>
</comment>
<dbReference type="GO" id="GO:0005886">
    <property type="term" value="C:plasma membrane"/>
    <property type="evidence" value="ECO:0007669"/>
    <property type="project" value="TreeGrafter"/>
</dbReference>
<evidence type="ECO:0000256" key="5">
    <source>
        <dbReference type="ARBA" id="ARBA00023040"/>
    </source>
</evidence>
<accession>A0A1V9XAI6</accession>
<evidence type="ECO:0000313" key="14">
    <source>
        <dbReference type="Proteomes" id="UP000192247"/>
    </source>
</evidence>
<dbReference type="InterPro" id="IPR017452">
    <property type="entry name" value="GPCR_Rhodpsn_7TM"/>
</dbReference>
<keyword evidence="6 11" id="KW-0472">Membrane</keyword>
<evidence type="ECO:0000256" key="7">
    <source>
        <dbReference type="ARBA" id="ARBA00023170"/>
    </source>
</evidence>
<evidence type="ECO:0000256" key="9">
    <source>
        <dbReference type="RuleBase" id="RU000688"/>
    </source>
</evidence>
<dbReference type="PANTHER" id="PTHR45695:SF22">
    <property type="entry name" value="G-PROTEIN COUPLED RECEPTORS FAMILY 1 PROFILE DOMAIN-CONTAINING PROTEIN"/>
    <property type="match status" value="1"/>
</dbReference>
<evidence type="ECO:0000256" key="8">
    <source>
        <dbReference type="ARBA" id="ARBA00023224"/>
    </source>
</evidence>
<dbReference type="OrthoDB" id="5964776at2759"/>
<dbReference type="FunCoup" id="A0A1V9XAI6">
    <property type="interactions" value="40"/>
</dbReference>
<feature type="compositionally biased region" description="Low complexity" evidence="10">
    <location>
        <begin position="570"/>
        <end position="586"/>
    </location>
</feature>
<dbReference type="InterPro" id="IPR000276">
    <property type="entry name" value="GPCR_Rhodpsn"/>
</dbReference>
<dbReference type="AlphaFoldDB" id="A0A1V9XAI6"/>
<feature type="transmembrane region" description="Helical" evidence="11">
    <location>
        <begin position="80"/>
        <end position="102"/>
    </location>
</feature>
<name>A0A1V9XAI6_9ACAR</name>
<feature type="transmembrane region" description="Helical" evidence="11">
    <location>
        <begin position="448"/>
        <end position="466"/>
    </location>
</feature>
<comment type="subcellular location">
    <subcellularLocation>
        <location evidence="1">Membrane</location>
        <topology evidence="1">Multi-pass membrane protein</topology>
    </subcellularLocation>
</comment>
<dbReference type="Pfam" id="PF00001">
    <property type="entry name" value="7tm_1"/>
    <property type="match status" value="1"/>
</dbReference>
<dbReference type="PROSITE" id="PS00237">
    <property type="entry name" value="G_PROTEIN_RECEP_F1_1"/>
    <property type="match status" value="1"/>
</dbReference>
<comment type="caution">
    <text evidence="13">The sequence shown here is derived from an EMBL/GenBank/DDBJ whole genome shotgun (WGS) entry which is preliminary data.</text>
</comment>
<dbReference type="InParanoid" id="A0A1V9XAI6"/>
<feature type="compositionally biased region" description="Polar residues" evidence="10">
    <location>
        <begin position="373"/>
        <end position="384"/>
    </location>
</feature>
<dbReference type="SUPFAM" id="SSF81321">
    <property type="entry name" value="Family A G protein-coupled receptor-like"/>
    <property type="match status" value="1"/>
</dbReference>